<protein>
    <submittedName>
        <fullName evidence="1">Uncharacterized protein</fullName>
    </submittedName>
</protein>
<evidence type="ECO:0000313" key="2">
    <source>
        <dbReference type="Proteomes" id="UP000507245"/>
    </source>
</evidence>
<gene>
    <name evidence="1" type="ORF">ORAREDHAP_LOCUS2287</name>
</gene>
<dbReference type="AlphaFoldDB" id="A0A6J5W0X2"/>
<proteinExistence type="predicted"/>
<organism evidence="1 2">
    <name type="scientific">Prunus armeniaca</name>
    <name type="common">Apricot</name>
    <name type="synonym">Armeniaca vulgaris</name>
    <dbReference type="NCBI Taxonomy" id="36596"/>
    <lineage>
        <taxon>Eukaryota</taxon>
        <taxon>Viridiplantae</taxon>
        <taxon>Streptophyta</taxon>
        <taxon>Embryophyta</taxon>
        <taxon>Tracheophyta</taxon>
        <taxon>Spermatophyta</taxon>
        <taxon>Magnoliopsida</taxon>
        <taxon>eudicotyledons</taxon>
        <taxon>Gunneridae</taxon>
        <taxon>Pentapetalae</taxon>
        <taxon>rosids</taxon>
        <taxon>fabids</taxon>
        <taxon>Rosales</taxon>
        <taxon>Rosaceae</taxon>
        <taxon>Amygdaloideae</taxon>
        <taxon>Amygdaleae</taxon>
        <taxon>Prunus</taxon>
    </lineage>
</organism>
<keyword evidence="2" id="KW-1185">Reference proteome</keyword>
<reference evidence="2" key="1">
    <citation type="journal article" date="2020" name="Genome Biol.">
        <title>Gamete binning: chromosome-level and haplotype-resolved genome assembly enabled by high-throughput single-cell sequencing of gamete genomes.</title>
        <authorList>
            <person name="Campoy J.A."/>
            <person name="Sun H."/>
            <person name="Goel M."/>
            <person name="Jiao W.-B."/>
            <person name="Folz-Donahue K."/>
            <person name="Wang N."/>
            <person name="Rubio M."/>
            <person name="Liu C."/>
            <person name="Kukat C."/>
            <person name="Ruiz D."/>
            <person name="Huettel B."/>
            <person name="Schneeberger K."/>
        </authorList>
    </citation>
    <scope>NUCLEOTIDE SEQUENCE [LARGE SCALE GENOMIC DNA]</scope>
    <source>
        <strain evidence="2">cv. Rojo Pasion</strain>
    </source>
</reference>
<name>A0A6J5W0X2_PRUAR</name>
<accession>A0A6J5W0X2</accession>
<dbReference type="EMBL" id="CAEKKB010000001">
    <property type="protein sequence ID" value="CAB4293425.1"/>
    <property type="molecule type" value="Genomic_DNA"/>
</dbReference>
<sequence length="103" mass="11673">MLMAMVVLVPGGGWETQRGKENLGFKLVSSEVHPSPFSGRSTFSKSLQRRSIPRLGIERRWSPYSGTELPVGHVKSPSRLLPQWRALLPEWPGTFFPWKATRL</sequence>
<dbReference type="Proteomes" id="UP000507245">
    <property type="component" value="Unassembled WGS sequence"/>
</dbReference>
<evidence type="ECO:0000313" key="1">
    <source>
        <dbReference type="EMBL" id="CAB4293425.1"/>
    </source>
</evidence>